<accession>A0ABV9GSU7</accession>
<evidence type="ECO:0000313" key="2">
    <source>
        <dbReference type="Proteomes" id="UP001596022"/>
    </source>
</evidence>
<protein>
    <submittedName>
        <fullName evidence="1">Uncharacterized protein</fullName>
    </submittedName>
</protein>
<organism evidence="1 2">
    <name type="scientific">Camelliibacillus cellulosilyticus</name>
    <dbReference type="NCBI Taxonomy" id="2174486"/>
    <lineage>
        <taxon>Bacteria</taxon>
        <taxon>Bacillati</taxon>
        <taxon>Bacillota</taxon>
        <taxon>Bacilli</taxon>
        <taxon>Bacillales</taxon>
        <taxon>Sporolactobacillaceae</taxon>
        <taxon>Camelliibacillus</taxon>
    </lineage>
</organism>
<gene>
    <name evidence="1" type="ORF">ACFO4N_15045</name>
</gene>
<keyword evidence="2" id="KW-1185">Reference proteome</keyword>
<dbReference type="EMBL" id="JBHSFW010000015">
    <property type="protein sequence ID" value="MFC4620028.1"/>
    <property type="molecule type" value="Genomic_DNA"/>
</dbReference>
<sequence>MFIFWDFLFISGDFLVNLSDNLLFIFVNRSEISIFISKPNEGSYHDMAIYEIEDLAINVEPSVVWLKNRW</sequence>
<dbReference type="Proteomes" id="UP001596022">
    <property type="component" value="Unassembled WGS sequence"/>
</dbReference>
<reference evidence="2" key="1">
    <citation type="journal article" date="2019" name="Int. J. Syst. Evol. Microbiol.">
        <title>The Global Catalogue of Microorganisms (GCM) 10K type strain sequencing project: providing services to taxonomists for standard genome sequencing and annotation.</title>
        <authorList>
            <consortium name="The Broad Institute Genomics Platform"/>
            <consortium name="The Broad Institute Genome Sequencing Center for Infectious Disease"/>
            <person name="Wu L."/>
            <person name="Ma J."/>
        </authorList>
    </citation>
    <scope>NUCLEOTIDE SEQUENCE [LARGE SCALE GENOMIC DNA]</scope>
    <source>
        <strain evidence="2">CGMCC 1.16306</strain>
    </source>
</reference>
<comment type="caution">
    <text evidence="1">The sequence shown here is derived from an EMBL/GenBank/DDBJ whole genome shotgun (WGS) entry which is preliminary data.</text>
</comment>
<evidence type="ECO:0000313" key="1">
    <source>
        <dbReference type="EMBL" id="MFC4620028.1"/>
    </source>
</evidence>
<name>A0ABV9GSU7_9BACL</name>
<proteinExistence type="predicted"/>
<dbReference type="RefSeq" id="WP_376847122.1">
    <property type="nucleotide sequence ID" value="NZ_JBHSFW010000015.1"/>
</dbReference>